<dbReference type="EMBL" id="FOHN01000003">
    <property type="protein sequence ID" value="SES79104.1"/>
    <property type="molecule type" value="Genomic_DNA"/>
</dbReference>
<sequence length="394" mass="45463">MSKILVISARAIEYNSSSIICLRALVDGLSVENEVHIISPHPVKNSRYYVEDFEWKTKNVKITYYDKEPEVSAGAVDNSSSKKGIKAFIYRMYKRYDLFGKAIFDLKYANHILEMIDRESFDYIISASDPVVSHMLANKIRKVNKRGYYIQYWGDPLAMDISASSRLPHWMKAKIENKILAKADKVVYVSPLTLLEQKKIYPKHKNKMYFVPTPTICEKEERNSIENKVVLGYFGNYDSGIRNIVPLYETVKKRNNVELYIIGDSDLKLEETPNIHILGRINPEELDAYINKCNVLVDIMNIRGTQIPAKIYRDAGTSKEVLLIEDGDLGSELKNFLGKYNRYTFVENMSDKIDSIVSDYMKNGVPDRKPIQEFLPYHVAKEVVKNEKNSYCDK</sequence>
<dbReference type="SUPFAM" id="SSF53756">
    <property type="entry name" value="UDP-Glycosyltransferase/glycogen phosphorylase"/>
    <property type="match status" value="1"/>
</dbReference>
<dbReference type="STRING" id="29364.SAMN04487772_103123"/>
<protein>
    <submittedName>
        <fullName evidence="1">Uncharacterized protein</fullName>
    </submittedName>
</protein>
<dbReference type="OrthoDB" id="9794575at2"/>
<gene>
    <name evidence="1" type="ORF">SAMN04487772_103123</name>
</gene>
<organism evidence="1 2">
    <name type="scientific">[Clostridium] polysaccharolyticum</name>
    <dbReference type="NCBI Taxonomy" id="29364"/>
    <lineage>
        <taxon>Bacteria</taxon>
        <taxon>Bacillati</taxon>
        <taxon>Bacillota</taxon>
        <taxon>Clostridia</taxon>
        <taxon>Lachnospirales</taxon>
        <taxon>Lachnospiraceae</taxon>
    </lineage>
</organism>
<dbReference type="AlphaFoldDB" id="A0A1H9ZC14"/>
<name>A0A1H9ZC14_9FIRM</name>
<keyword evidence="2" id="KW-1185">Reference proteome</keyword>
<dbReference type="Proteomes" id="UP000199800">
    <property type="component" value="Unassembled WGS sequence"/>
</dbReference>
<proteinExistence type="predicted"/>
<accession>A0A1H9ZC14</accession>
<dbReference type="Gene3D" id="3.40.50.2000">
    <property type="entry name" value="Glycogen Phosphorylase B"/>
    <property type="match status" value="2"/>
</dbReference>
<reference evidence="1 2" key="1">
    <citation type="submission" date="2016-10" db="EMBL/GenBank/DDBJ databases">
        <authorList>
            <person name="de Groot N.N."/>
        </authorList>
    </citation>
    <scope>NUCLEOTIDE SEQUENCE [LARGE SCALE GENOMIC DNA]</scope>
    <source>
        <strain evidence="1 2">DSM 1801</strain>
    </source>
</reference>
<dbReference type="RefSeq" id="WP_092476280.1">
    <property type="nucleotide sequence ID" value="NZ_FOHN01000003.1"/>
</dbReference>
<evidence type="ECO:0000313" key="1">
    <source>
        <dbReference type="EMBL" id="SES79104.1"/>
    </source>
</evidence>
<evidence type="ECO:0000313" key="2">
    <source>
        <dbReference type="Proteomes" id="UP000199800"/>
    </source>
</evidence>